<evidence type="ECO:0000259" key="1">
    <source>
        <dbReference type="PROSITE" id="PS52004"/>
    </source>
</evidence>
<dbReference type="GO" id="GO:0044550">
    <property type="term" value="P:secondary metabolite biosynthetic process"/>
    <property type="evidence" value="ECO:0007669"/>
    <property type="project" value="TreeGrafter"/>
</dbReference>
<dbReference type="PANTHER" id="PTHR43775:SF29">
    <property type="entry name" value="ASPERFURANONE POLYKETIDE SYNTHASE AFOG-RELATED"/>
    <property type="match status" value="1"/>
</dbReference>
<dbReference type="GO" id="GO:0004312">
    <property type="term" value="F:fatty acid synthase activity"/>
    <property type="evidence" value="ECO:0007669"/>
    <property type="project" value="TreeGrafter"/>
</dbReference>
<dbReference type="InterPro" id="IPR020841">
    <property type="entry name" value="PKS_Beta-ketoAc_synthase_dom"/>
</dbReference>
<keyword evidence="3" id="KW-1185">Reference proteome</keyword>
<proteinExistence type="predicted"/>
<name>A0A7D8UVE3_9HELO</name>
<evidence type="ECO:0000313" key="3">
    <source>
        <dbReference type="Proteomes" id="UP000481288"/>
    </source>
</evidence>
<dbReference type="InterPro" id="IPR016039">
    <property type="entry name" value="Thiolase-like"/>
</dbReference>
<dbReference type="SUPFAM" id="SSF53901">
    <property type="entry name" value="Thiolase-like"/>
    <property type="match status" value="1"/>
</dbReference>
<dbReference type="EMBL" id="QGMG01000094">
    <property type="protein sequence ID" value="TVY57416.1"/>
    <property type="molecule type" value="Genomic_DNA"/>
</dbReference>
<reference evidence="2 3" key="1">
    <citation type="submission" date="2018-05" db="EMBL/GenBank/DDBJ databases">
        <title>Whole genome sequencing for identification of molecular markers to develop diagnostic detection tools for the regulated plant pathogen Lachnellula willkommii.</title>
        <authorList>
            <person name="Giroux E."/>
            <person name="Bilodeau G."/>
        </authorList>
    </citation>
    <scope>NUCLEOTIDE SEQUENCE [LARGE SCALE GENOMIC DNA]</scope>
    <source>
        <strain evidence="2 3">CBS 625.97</strain>
    </source>
</reference>
<dbReference type="AlphaFoldDB" id="A0A7D8UVE3"/>
<accession>A0A7D8UVE3</accession>
<dbReference type="InterPro" id="IPR050091">
    <property type="entry name" value="PKS_NRPS_Biosynth_Enz"/>
</dbReference>
<dbReference type="Gene3D" id="3.40.47.10">
    <property type="match status" value="1"/>
</dbReference>
<evidence type="ECO:0000313" key="2">
    <source>
        <dbReference type="EMBL" id="TVY57416.1"/>
    </source>
</evidence>
<dbReference type="InterPro" id="IPR014030">
    <property type="entry name" value="Ketoacyl_synth_N"/>
</dbReference>
<gene>
    <name evidence="2" type="primary">FUB1_0</name>
    <name evidence="2" type="ORF">LCER1_G003047</name>
</gene>
<dbReference type="OrthoDB" id="329835at2759"/>
<feature type="domain" description="Ketosynthase family 3 (KS3)" evidence="1">
    <location>
        <begin position="19"/>
        <end position="140"/>
    </location>
</feature>
<dbReference type="Pfam" id="PF00109">
    <property type="entry name" value="ketoacyl-synt"/>
    <property type="match status" value="1"/>
</dbReference>
<dbReference type="PROSITE" id="PS52004">
    <property type="entry name" value="KS3_2"/>
    <property type="match status" value="1"/>
</dbReference>
<sequence length="140" mass="15377">MAATSQPAQESAGLDGGILEPIAVVGMSMKFPQDAVTEESFWHMLLEKRCAATEFPEDRLNIGAFHSPEAGKRNTISTRKAHFLGEDFRAFDAPFFSIPPLEAATIDPQQRGLLEVTYRALENGAYYIAHKPLAGILIIE</sequence>
<dbReference type="PANTHER" id="PTHR43775">
    <property type="entry name" value="FATTY ACID SYNTHASE"/>
    <property type="match status" value="1"/>
</dbReference>
<protein>
    <submittedName>
        <fullName evidence="2">Reducing polyketide synthase FUB1</fullName>
    </submittedName>
</protein>
<organism evidence="2 3">
    <name type="scientific">Lachnellula cervina</name>
    <dbReference type="NCBI Taxonomy" id="1316786"/>
    <lineage>
        <taxon>Eukaryota</taxon>
        <taxon>Fungi</taxon>
        <taxon>Dikarya</taxon>
        <taxon>Ascomycota</taxon>
        <taxon>Pezizomycotina</taxon>
        <taxon>Leotiomycetes</taxon>
        <taxon>Helotiales</taxon>
        <taxon>Lachnaceae</taxon>
        <taxon>Lachnellula</taxon>
    </lineage>
</organism>
<comment type="caution">
    <text evidence="2">The sequence shown here is derived from an EMBL/GenBank/DDBJ whole genome shotgun (WGS) entry which is preliminary data.</text>
</comment>
<dbReference type="Proteomes" id="UP000481288">
    <property type="component" value="Unassembled WGS sequence"/>
</dbReference>
<dbReference type="GO" id="GO:0006633">
    <property type="term" value="P:fatty acid biosynthetic process"/>
    <property type="evidence" value="ECO:0007669"/>
    <property type="project" value="TreeGrafter"/>
</dbReference>
<dbReference type="SMART" id="SM00825">
    <property type="entry name" value="PKS_KS"/>
    <property type="match status" value="1"/>
</dbReference>